<reference evidence="2" key="1">
    <citation type="submission" date="2021-01" db="EMBL/GenBank/DDBJ databases">
        <title>Phytophthora aleatoria, a newly-described species from Pinus radiata is distinct from Phytophthora cactorum isolates based on comparative genomics.</title>
        <authorList>
            <person name="Mcdougal R."/>
            <person name="Panda P."/>
            <person name="Williams N."/>
            <person name="Studholme D.J."/>
        </authorList>
    </citation>
    <scope>NUCLEOTIDE SEQUENCE</scope>
    <source>
        <strain evidence="2">NZFS 4037</strain>
    </source>
</reference>
<feature type="compositionally biased region" description="Basic and acidic residues" evidence="1">
    <location>
        <begin position="46"/>
        <end position="68"/>
    </location>
</feature>
<feature type="compositionally biased region" description="Polar residues" evidence="1">
    <location>
        <begin position="69"/>
        <end position="79"/>
    </location>
</feature>
<feature type="compositionally biased region" description="Basic and acidic residues" evidence="1">
    <location>
        <begin position="89"/>
        <end position="101"/>
    </location>
</feature>
<comment type="caution">
    <text evidence="2">The sequence shown here is derived from an EMBL/GenBank/DDBJ whole genome shotgun (WGS) entry which is preliminary data.</text>
</comment>
<name>A0A8J5I7Z0_9STRA</name>
<dbReference type="Proteomes" id="UP000709295">
    <property type="component" value="Unassembled WGS sequence"/>
</dbReference>
<evidence type="ECO:0000313" key="3">
    <source>
        <dbReference type="Proteomes" id="UP000709295"/>
    </source>
</evidence>
<feature type="compositionally biased region" description="Basic and acidic residues" evidence="1">
    <location>
        <begin position="165"/>
        <end position="176"/>
    </location>
</feature>
<organism evidence="2 3">
    <name type="scientific">Phytophthora aleatoria</name>
    <dbReference type="NCBI Taxonomy" id="2496075"/>
    <lineage>
        <taxon>Eukaryota</taxon>
        <taxon>Sar</taxon>
        <taxon>Stramenopiles</taxon>
        <taxon>Oomycota</taxon>
        <taxon>Peronosporomycetes</taxon>
        <taxon>Peronosporales</taxon>
        <taxon>Peronosporaceae</taxon>
        <taxon>Phytophthora</taxon>
    </lineage>
</organism>
<evidence type="ECO:0000256" key="1">
    <source>
        <dbReference type="SAM" id="MobiDB-lite"/>
    </source>
</evidence>
<gene>
    <name evidence="2" type="ORF">JG688_00016664</name>
</gene>
<proteinExistence type="predicted"/>
<feature type="region of interest" description="Disordered" evidence="1">
    <location>
        <begin position="32"/>
        <end position="226"/>
    </location>
</feature>
<feature type="compositionally biased region" description="Basic and acidic residues" evidence="1">
    <location>
        <begin position="139"/>
        <end position="148"/>
    </location>
</feature>
<feature type="compositionally biased region" description="Basic and acidic residues" evidence="1">
    <location>
        <begin position="186"/>
        <end position="195"/>
    </location>
</feature>
<dbReference type="AlphaFoldDB" id="A0A8J5I7Z0"/>
<evidence type="ECO:0000313" key="2">
    <source>
        <dbReference type="EMBL" id="KAG6945242.1"/>
    </source>
</evidence>
<dbReference type="EMBL" id="JAENGY010002156">
    <property type="protein sequence ID" value="KAG6945242.1"/>
    <property type="molecule type" value="Genomic_DNA"/>
</dbReference>
<sequence length="226" mass="26556">MDASNFSKTQRKEYKALTRKCRDCTCDLPLTSAVRRQSRERRRSQDKRTPAPERRIEERRTDAMRQEPRSSPQQSTTPTRIPCQRRLQQIRETRAEERCSDVQRTSGGWRREETGQQRTLGRREQLTPAQKKQIKRQKRMQEKAEIDRIPPPPRTTRPPRASAQKAHDEWRSDPRIRASGYADMHQQLHERESSRARMLGAASRVGKENGHSKRPRPSFSDNTGYN</sequence>
<accession>A0A8J5I7Z0</accession>
<feature type="compositionally biased region" description="Basic and acidic residues" evidence="1">
    <location>
        <begin position="109"/>
        <end position="125"/>
    </location>
</feature>
<feature type="compositionally biased region" description="Basic residues" evidence="1">
    <location>
        <begin position="36"/>
        <end position="45"/>
    </location>
</feature>
<keyword evidence="3" id="KW-1185">Reference proteome</keyword>
<protein>
    <submittedName>
        <fullName evidence="2">Uncharacterized protein</fullName>
    </submittedName>
</protein>